<evidence type="ECO:0000313" key="1">
    <source>
        <dbReference type="EMBL" id="KAA8911233.1"/>
    </source>
</evidence>
<keyword evidence="2" id="KW-1185">Reference proteome</keyword>
<accession>A0A5J5F4A3</accession>
<comment type="caution">
    <text evidence="1">The sequence shown here is derived from an EMBL/GenBank/DDBJ whole genome shotgun (WGS) entry which is preliminary data.</text>
</comment>
<sequence length="107" mass="11860">MRRLASGSLCVAVIHFGDECCSLCTGVKLPYSRRSGCGPIQLEVRIVRYNVDDENANEDNAHYSNEDMRDADECESYLYDTALTSYGTSHIPSATMPKVLRPVPLIS</sequence>
<protein>
    <submittedName>
        <fullName evidence="1">Uncharacterized protein</fullName>
    </submittedName>
</protein>
<name>A0A5J5F4A3_9PEZI</name>
<proteinExistence type="predicted"/>
<dbReference type="InParanoid" id="A0A5J5F4A3"/>
<dbReference type="Proteomes" id="UP000326924">
    <property type="component" value="Unassembled WGS sequence"/>
</dbReference>
<organism evidence="1 2">
    <name type="scientific">Sphaerosporella brunnea</name>
    <dbReference type="NCBI Taxonomy" id="1250544"/>
    <lineage>
        <taxon>Eukaryota</taxon>
        <taxon>Fungi</taxon>
        <taxon>Dikarya</taxon>
        <taxon>Ascomycota</taxon>
        <taxon>Pezizomycotina</taxon>
        <taxon>Pezizomycetes</taxon>
        <taxon>Pezizales</taxon>
        <taxon>Pyronemataceae</taxon>
        <taxon>Sphaerosporella</taxon>
    </lineage>
</organism>
<dbReference type="EMBL" id="VXIS01000038">
    <property type="protein sequence ID" value="KAA8911233.1"/>
    <property type="molecule type" value="Genomic_DNA"/>
</dbReference>
<reference evidence="1 2" key="1">
    <citation type="submission" date="2019-09" db="EMBL/GenBank/DDBJ databases">
        <title>Draft genome of the ectomycorrhizal ascomycete Sphaerosporella brunnea.</title>
        <authorList>
            <consortium name="DOE Joint Genome Institute"/>
            <person name="Benucci G.M."/>
            <person name="Marozzi G."/>
            <person name="Antonielli L."/>
            <person name="Sanchez S."/>
            <person name="Marco P."/>
            <person name="Wang X."/>
            <person name="Falini L.B."/>
            <person name="Barry K."/>
            <person name="Haridas S."/>
            <person name="Lipzen A."/>
            <person name="Labutti K."/>
            <person name="Grigoriev I.V."/>
            <person name="Murat C."/>
            <person name="Martin F."/>
            <person name="Albertini E."/>
            <person name="Donnini D."/>
            <person name="Bonito G."/>
        </authorList>
    </citation>
    <scope>NUCLEOTIDE SEQUENCE [LARGE SCALE GENOMIC DNA]</scope>
    <source>
        <strain evidence="1 2">Sb_GMNB300</strain>
    </source>
</reference>
<gene>
    <name evidence="1" type="ORF">FN846DRAFT_887956</name>
</gene>
<evidence type="ECO:0000313" key="2">
    <source>
        <dbReference type="Proteomes" id="UP000326924"/>
    </source>
</evidence>
<dbReference type="AlphaFoldDB" id="A0A5J5F4A3"/>